<evidence type="ECO:0000256" key="1">
    <source>
        <dbReference type="ARBA" id="ARBA00004123"/>
    </source>
</evidence>
<name>A0AAW0XXJ0_CHEQU</name>
<dbReference type="AlphaFoldDB" id="A0AAW0XXJ0"/>
<evidence type="ECO:0000256" key="2">
    <source>
        <dbReference type="ARBA" id="ARBA00022723"/>
    </source>
</evidence>
<evidence type="ECO:0000313" key="13">
    <source>
        <dbReference type="Proteomes" id="UP001445076"/>
    </source>
</evidence>
<proteinExistence type="predicted"/>
<keyword evidence="3" id="KW-0677">Repeat</keyword>
<feature type="domain" description="C2H2-type" evidence="11">
    <location>
        <begin position="59"/>
        <end position="86"/>
    </location>
</feature>
<evidence type="ECO:0000313" key="12">
    <source>
        <dbReference type="EMBL" id="KAK8749278.1"/>
    </source>
</evidence>
<sequence length="132" mass="14796">MYHNCYYTPVFRKVDRLHLLDMLAIIIGFVGCWALSTVLLQGAGGMSSSDDSLVAPTAPLCRACGRHFTCRASLRRHLWIHTGVKPHTCHHCSFSCNRRSNLERHVKRHHSPAVSERPSASHHNNHSSTAAM</sequence>
<accession>A0AAW0XXJ0</accession>
<dbReference type="Proteomes" id="UP001445076">
    <property type="component" value="Unassembled WGS sequence"/>
</dbReference>
<evidence type="ECO:0000256" key="3">
    <source>
        <dbReference type="ARBA" id="ARBA00022737"/>
    </source>
</evidence>
<gene>
    <name evidence="12" type="ORF">OTU49_015767</name>
</gene>
<evidence type="ECO:0000256" key="10">
    <source>
        <dbReference type="SAM" id="Phobius"/>
    </source>
</evidence>
<dbReference type="SUPFAM" id="SSF57667">
    <property type="entry name" value="beta-beta-alpha zinc fingers"/>
    <property type="match status" value="1"/>
</dbReference>
<evidence type="ECO:0000256" key="8">
    <source>
        <dbReference type="PROSITE-ProRule" id="PRU00042"/>
    </source>
</evidence>
<dbReference type="SMART" id="SM00355">
    <property type="entry name" value="ZnF_C2H2"/>
    <property type="match status" value="2"/>
</dbReference>
<dbReference type="Gene3D" id="3.30.160.60">
    <property type="entry name" value="Classic Zinc Finger"/>
    <property type="match status" value="2"/>
</dbReference>
<keyword evidence="10" id="KW-0472">Membrane</keyword>
<keyword evidence="10" id="KW-1133">Transmembrane helix</keyword>
<dbReference type="GO" id="GO:0003677">
    <property type="term" value="F:DNA binding"/>
    <property type="evidence" value="ECO:0007669"/>
    <property type="project" value="UniProtKB-KW"/>
</dbReference>
<keyword evidence="7" id="KW-0539">Nucleus</keyword>
<dbReference type="PANTHER" id="PTHR24404">
    <property type="entry name" value="ZINC FINGER PROTEIN"/>
    <property type="match status" value="1"/>
</dbReference>
<feature type="transmembrane region" description="Helical" evidence="10">
    <location>
        <begin position="20"/>
        <end position="40"/>
    </location>
</feature>
<keyword evidence="2" id="KW-0479">Metal-binding</keyword>
<dbReference type="GO" id="GO:0005634">
    <property type="term" value="C:nucleus"/>
    <property type="evidence" value="ECO:0007669"/>
    <property type="project" value="UniProtKB-SubCell"/>
</dbReference>
<comment type="caution">
    <text evidence="12">The sequence shown here is derived from an EMBL/GenBank/DDBJ whole genome shotgun (WGS) entry which is preliminary data.</text>
</comment>
<evidence type="ECO:0000256" key="7">
    <source>
        <dbReference type="ARBA" id="ARBA00023242"/>
    </source>
</evidence>
<feature type="region of interest" description="Disordered" evidence="9">
    <location>
        <begin position="105"/>
        <end position="132"/>
    </location>
</feature>
<dbReference type="PROSITE" id="PS50157">
    <property type="entry name" value="ZINC_FINGER_C2H2_2"/>
    <property type="match status" value="1"/>
</dbReference>
<dbReference type="InterPro" id="IPR050589">
    <property type="entry name" value="Ikaros_C2H2-ZF"/>
</dbReference>
<evidence type="ECO:0000256" key="9">
    <source>
        <dbReference type="SAM" id="MobiDB-lite"/>
    </source>
</evidence>
<dbReference type="EMBL" id="JARKIK010000010">
    <property type="protein sequence ID" value="KAK8749278.1"/>
    <property type="molecule type" value="Genomic_DNA"/>
</dbReference>
<dbReference type="GO" id="GO:0008270">
    <property type="term" value="F:zinc ion binding"/>
    <property type="evidence" value="ECO:0007669"/>
    <property type="project" value="UniProtKB-KW"/>
</dbReference>
<keyword evidence="13" id="KW-1185">Reference proteome</keyword>
<keyword evidence="10" id="KW-0812">Transmembrane</keyword>
<comment type="subcellular location">
    <subcellularLocation>
        <location evidence="1">Nucleus</location>
    </subcellularLocation>
</comment>
<dbReference type="PROSITE" id="PS00028">
    <property type="entry name" value="ZINC_FINGER_C2H2_1"/>
    <property type="match status" value="1"/>
</dbReference>
<reference evidence="12 13" key="1">
    <citation type="journal article" date="2024" name="BMC Genomics">
        <title>Genome assembly of redclaw crayfish (Cherax quadricarinatus) provides insights into its immune adaptation and hypoxia tolerance.</title>
        <authorList>
            <person name="Liu Z."/>
            <person name="Zheng J."/>
            <person name="Li H."/>
            <person name="Fang K."/>
            <person name="Wang S."/>
            <person name="He J."/>
            <person name="Zhou D."/>
            <person name="Weng S."/>
            <person name="Chi M."/>
            <person name="Gu Z."/>
            <person name="He J."/>
            <person name="Li F."/>
            <person name="Wang M."/>
        </authorList>
    </citation>
    <scope>NUCLEOTIDE SEQUENCE [LARGE SCALE GENOMIC DNA]</scope>
    <source>
        <strain evidence="12">ZL_2023a</strain>
    </source>
</reference>
<evidence type="ECO:0000256" key="5">
    <source>
        <dbReference type="ARBA" id="ARBA00022833"/>
    </source>
</evidence>
<protein>
    <recommendedName>
        <fullName evidence="11">C2H2-type domain-containing protein</fullName>
    </recommendedName>
</protein>
<dbReference type="InterPro" id="IPR036236">
    <property type="entry name" value="Znf_C2H2_sf"/>
</dbReference>
<evidence type="ECO:0000256" key="6">
    <source>
        <dbReference type="ARBA" id="ARBA00023125"/>
    </source>
</evidence>
<organism evidence="12 13">
    <name type="scientific">Cherax quadricarinatus</name>
    <name type="common">Australian red claw crayfish</name>
    <dbReference type="NCBI Taxonomy" id="27406"/>
    <lineage>
        <taxon>Eukaryota</taxon>
        <taxon>Metazoa</taxon>
        <taxon>Ecdysozoa</taxon>
        <taxon>Arthropoda</taxon>
        <taxon>Crustacea</taxon>
        <taxon>Multicrustacea</taxon>
        <taxon>Malacostraca</taxon>
        <taxon>Eumalacostraca</taxon>
        <taxon>Eucarida</taxon>
        <taxon>Decapoda</taxon>
        <taxon>Pleocyemata</taxon>
        <taxon>Astacidea</taxon>
        <taxon>Parastacoidea</taxon>
        <taxon>Parastacidae</taxon>
        <taxon>Cherax</taxon>
    </lineage>
</organism>
<keyword evidence="5" id="KW-0862">Zinc</keyword>
<evidence type="ECO:0000259" key="11">
    <source>
        <dbReference type="PROSITE" id="PS50157"/>
    </source>
</evidence>
<dbReference type="InterPro" id="IPR013087">
    <property type="entry name" value="Znf_C2H2_type"/>
</dbReference>
<keyword evidence="4 8" id="KW-0863">Zinc-finger</keyword>
<keyword evidence="6" id="KW-0238">DNA-binding</keyword>
<evidence type="ECO:0000256" key="4">
    <source>
        <dbReference type="ARBA" id="ARBA00022771"/>
    </source>
</evidence>